<feature type="compositionally biased region" description="Polar residues" evidence="6">
    <location>
        <begin position="1122"/>
        <end position="1134"/>
    </location>
</feature>
<sequence length="1581" mass="173704">MVKRKERIVTDLYSGTPNPQGVTSQPNKGIHRHTLDQNINVKVDPGTCNVCFAPCSSCLHTNRTRMEPKNAEYLDETSRESAISYSVDDTVETKKSRGRKSSQHTASEEGNMITMNSNLGLCSENAEMETALELTNISGSFQDTEVPNKLLYGGPVKEKLHTPSPPKKDLDDGNSMSNLVDMRGLEGHDDNISCVSGSDEASNMSNSNKEITDTKALTFAGSPSSLASEDYIKAGQSQEASFMDKHKLEVQNKSSGEVLSRAVSGQKSALYASCDIQENIIGHVGGNSEPSAIECLKVEAEYNRVEFPSKLLISLEEKKEVEKDSELLALPEARETSMHSDPVNESDESDILEHDIKVCDICGDAGREELLAVCCSCSEGAEHTYCMKEMMTKLPEGDWLCEDCKFEKREREEKAKYNLVDGDGVAQKNADLGNLDGLHTDANIIKAEKESLHGKIYRKRKADDTEVSSSAKRQVFESTIRSPKISSPRRADVLSRDSSFKNSDRGKVKPASQIPPGVQTGKSIPEVANPSLDARQSTSRGTFLRSKSFSSASAKQKVKHIDEVVPQKHKSNRDNASLGTKGGGSRTMGKSMSFHAFNSGGSNSTDLKAKMFSPKYSHGQDIKGQNTKERSLVERKNSLRLERPLVNSVVTTSTTLSPEVDRNLPVRDKTGPFCSTSNNRDVKSAQSDNKLIQVSRPVNKAISNGSDVPVLSGEGTKQLSASRNDNDEGKTVNAKTKVDCSSTSLSIEGPISKSSESLPDGLNKTRVSTNMVESARGNSNTQLKHSTAGEKFTLCQKCKEVGHSAEFCTIDSPEKSLVPDLHTSRSSKDLIHKDNKLKAAIEAALLKKPGLYRKKRTTDHFDELTVSGINSEVCSQDQQTNTRILRKSVSGDEVSMEAASAWNTNTEFVKQATGADVKQLTNSAEAVTALLHWPLPPATVKSVMDLPSNSHMSISDLPITLAIPKHEYIWQGCFEVCRSGKQPGCYDGFQAHLSAGASLKVLETINKFPSTVVLNELPRHSVWPIQFEENGVKEEHIALYFFARDHESYEKSYKSILESMIRNDLALKGNIDGVEILIFPSNQLPVKYQRWNAMFFFWGVLKGKRNSCLQKVPVSPKKTAGSRDTGTANMSSSLVPVDKDSPTFKKAGKTISDVHPMIDLQCSPLTKKNNGNIDGKSVSHSQQSDCVNATKEQQGCRLDCNSVPTDEIKPPESWEDTGSRTNSLERQVDKDSAIKVARSACDSNSSDDKETGHLSTPYDLHHLPQINSKVAAGEQDPASSRILGEVDNEEKLRMGNSGTEGFFEAETVAEKVTPKLPSHKEPYSRPSTCTKQLNIDSLVSKSEASIFGSSQALHVNDRDSIFDTGGIVNKKPRLDYNDLYDLNDHTSSSRDSLLMQDSVTSFPVLKKHEEGSDETSVRTLENAERYFFPVDPYHAQHLGLGDSSVLQKRRLSENVEEFFQDKIPNLELALGAEMKLPVKQSLPHFLASEIEKNNQSQPPGKLPVKQSFPHFLAAQIEKNSQDQPPGRTFTTAEEDASAALSLSLAFPFTDKAQAGRPVETKELLPTERQHEVNFLKGFLDK</sequence>
<keyword evidence="5" id="KW-0804">Transcription</keyword>
<proteinExistence type="predicted"/>
<organism evidence="8">
    <name type="scientific">Daucus carota subsp. sativus</name>
    <name type="common">Carrot</name>
    <dbReference type="NCBI Taxonomy" id="79200"/>
    <lineage>
        <taxon>Eukaryota</taxon>
        <taxon>Viridiplantae</taxon>
        <taxon>Streptophyta</taxon>
        <taxon>Embryophyta</taxon>
        <taxon>Tracheophyta</taxon>
        <taxon>Spermatophyta</taxon>
        <taxon>Magnoliopsida</taxon>
        <taxon>eudicotyledons</taxon>
        <taxon>Gunneridae</taxon>
        <taxon>Pentapetalae</taxon>
        <taxon>asterids</taxon>
        <taxon>campanulids</taxon>
        <taxon>Apiales</taxon>
        <taxon>Apiaceae</taxon>
        <taxon>Apioideae</taxon>
        <taxon>Scandiceae</taxon>
        <taxon>Daucinae</taxon>
        <taxon>Daucus</taxon>
        <taxon>Daucus sect. Daucus</taxon>
    </lineage>
</organism>
<feature type="region of interest" description="Disordered" evidence="6">
    <location>
        <begin position="479"/>
        <end position="609"/>
    </location>
</feature>
<feature type="region of interest" description="Disordered" evidence="6">
    <location>
        <begin position="661"/>
        <end position="686"/>
    </location>
</feature>
<evidence type="ECO:0000313" key="10">
    <source>
        <dbReference type="Proteomes" id="UP000077755"/>
    </source>
</evidence>
<keyword evidence="10" id="KW-1185">Reference proteome</keyword>
<evidence type="ECO:0000313" key="8">
    <source>
        <dbReference type="EMBL" id="KZM92208.1"/>
    </source>
</evidence>
<feature type="compositionally biased region" description="Basic and acidic residues" evidence="6">
    <location>
        <begin position="156"/>
        <end position="171"/>
    </location>
</feature>
<gene>
    <name evidence="8" type="ORF">DCAR_020427</name>
    <name evidence="9" type="ORF">DCAR_0625974</name>
</gene>
<dbReference type="GO" id="GO:0008270">
    <property type="term" value="F:zinc ion binding"/>
    <property type="evidence" value="ECO:0007669"/>
    <property type="project" value="UniProtKB-KW"/>
</dbReference>
<evidence type="ECO:0000313" key="9">
    <source>
        <dbReference type="EMBL" id="WOH06546.1"/>
    </source>
</evidence>
<feature type="compositionally biased region" description="Basic and acidic residues" evidence="6">
    <location>
        <begin position="489"/>
        <end position="507"/>
    </location>
</feature>
<feature type="compositionally biased region" description="Basic and acidic residues" evidence="6">
    <location>
        <begin position="661"/>
        <end position="670"/>
    </location>
</feature>
<dbReference type="InterPro" id="IPR049914">
    <property type="entry name" value="PHD1-3/5-6"/>
</dbReference>
<name>A0A164WT30_DAUCS</name>
<keyword evidence="3" id="KW-0862">Zinc</keyword>
<evidence type="ECO:0000256" key="4">
    <source>
        <dbReference type="ARBA" id="ARBA00023015"/>
    </source>
</evidence>
<feature type="region of interest" description="Disordered" evidence="6">
    <location>
        <begin position="84"/>
        <end position="110"/>
    </location>
</feature>
<feature type="region of interest" description="Disordered" evidence="6">
    <location>
        <begin position="700"/>
        <end position="735"/>
    </location>
</feature>
<dbReference type="OrthoDB" id="787137at2759"/>
<evidence type="ECO:0000256" key="3">
    <source>
        <dbReference type="ARBA" id="ARBA00022833"/>
    </source>
</evidence>
<dbReference type="InterPro" id="IPR013083">
    <property type="entry name" value="Znf_RING/FYVE/PHD"/>
</dbReference>
<reference evidence="9" key="2">
    <citation type="submission" date="2022-03" db="EMBL/GenBank/DDBJ databases">
        <title>Draft title - Genomic analysis of global carrot germplasm unveils the trajectory of domestication and the origin of high carotenoid orange carrot.</title>
        <authorList>
            <person name="Iorizzo M."/>
            <person name="Ellison S."/>
            <person name="Senalik D."/>
            <person name="Macko-Podgorni A."/>
            <person name="Grzebelus D."/>
            <person name="Bostan H."/>
            <person name="Rolling W."/>
            <person name="Curaba J."/>
            <person name="Simon P."/>
        </authorList>
    </citation>
    <scope>NUCLEOTIDE SEQUENCE</scope>
    <source>
        <tissue evidence="9">Leaf</tissue>
    </source>
</reference>
<dbReference type="PANTHER" id="PTHR33304:SF9">
    <property type="entry name" value="RING_FYVE_PHD ZINC FINGER SUPERFAMILY PROTEIN"/>
    <property type="match status" value="1"/>
</dbReference>
<dbReference type="PANTHER" id="PTHR33304">
    <property type="match status" value="1"/>
</dbReference>
<accession>A0A164WT30</accession>
<reference evidence="8" key="1">
    <citation type="journal article" date="2016" name="Nat. Genet.">
        <title>A high-quality carrot genome assembly provides new insights into carotenoid accumulation and asterid genome evolution.</title>
        <authorList>
            <person name="Iorizzo M."/>
            <person name="Ellison S."/>
            <person name="Senalik D."/>
            <person name="Zeng P."/>
            <person name="Satapoomin P."/>
            <person name="Huang J."/>
            <person name="Bowman M."/>
            <person name="Iovene M."/>
            <person name="Sanseverino W."/>
            <person name="Cavagnaro P."/>
            <person name="Yildiz M."/>
            <person name="Macko-Podgorni A."/>
            <person name="Moranska E."/>
            <person name="Grzebelus E."/>
            <person name="Grzebelus D."/>
            <person name="Ashrafi H."/>
            <person name="Zheng Z."/>
            <person name="Cheng S."/>
            <person name="Spooner D."/>
            <person name="Van Deynze A."/>
            <person name="Simon P."/>
        </authorList>
    </citation>
    <scope>NUCLEOTIDE SEQUENCE [LARGE SCALE GENOMIC DNA]</scope>
    <source>
        <tissue evidence="8">Leaf</tissue>
    </source>
</reference>
<dbReference type="InterPro" id="IPR011011">
    <property type="entry name" value="Znf_FYVE_PHD"/>
</dbReference>
<keyword evidence="4" id="KW-0805">Transcription regulation</keyword>
<dbReference type="STRING" id="79200.A0A164WT30"/>
<dbReference type="KEGG" id="dcr:108227421"/>
<dbReference type="EMBL" id="LNRQ01000006">
    <property type="protein sequence ID" value="KZM92208.1"/>
    <property type="molecule type" value="Genomic_DNA"/>
</dbReference>
<dbReference type="OMA" id="AGRDNME"/>
<dbReference type="Proteomes" id="UP000077755">
    <property type="component" value="Chromosome 6"/>
</dbReference>
<protein>
    <recommendedName>
        <fullName evidence="7">AIPP2-like SPOC-like domain-containing protein</fullName>
    </recommendedName>
</protein>
<evidence type="ECO:0000256" key="5">
    <source>
        <dbReference type="ARBA" id="ARBA00023163"/>
    </source>
</evidence>
<feature type="region of interest" description="Disordered" evidence="6">
    <location>
        <begin position="1201"/>
        <end position="1291"/>
    </location>
</feature>
<evidence type="ECO:0000256" key="2">
    <source>
        <dbReference type="ARBA" id="ARBA00022771"/>
    </source>
</evidence>
<keyword evidence="1" id="KW-0479">Metal-binding</keyword>
<dbReference type="GO" id="GO:0140566">
    <property type="term" value="F:histone reader activity"/>
    <property type="evidence" value="ECO:0007669"/>
    <property type="project" value="InterPro"/>
</dbReference>
<dbReference type="Gene3D" id="3.30.40.10">
    <property type="entry name" value="Zinc/RING finger domain, C3HC4 (zinc finger)"/>
    <property type="match status" value="1"/>
</dbReference>
<evidence type="ECO:0000256" key="1">
    <source>
        <dbReference type="ARBA" id="ARBA00022723"/>
    </source>
</evidence>
<dbReference type="Pfam" id="PF23121">
    <property type="entry name" value="SPOC_AIPP2"/>
    <property type="match status" value="1"/>
</dbReference>
<dbReference type="Gramene" id="KZM92208">
    <property type="protein sequence ID" value="KZM92208"/>
    <property type="gene ID" value="DCAR_020427"/>
</dbReference>
<feature type="region of interest" description="Disordered" evidence="6">
    <location>
        <begin position="154"/>
        <end position="174"/>
    </location>
</feature>
<feature type="domain" description="AIPP2-like SPOC-like" evidence="7">
    <location>
        <begin position="970"/>
        <end position="1100"/>
    </location>
</feature>
<feature type="region of interest" description="Disordered" evidence="6">
    <location>
        <begin position="1114"/>
        <end position="1139"/>
    </location>
</feature>
<evidence type="ECO:0000256" key="6">
    <source>
        <dbReference type="SAM" id="MobiDB-lite"/>
    </source>
</evidence>
<feature type="compositionally biased region" description="Low complexity" evidence="6">
    <location>
        <begin position="546"/>
        <end position="555"/>
    </location>
</feature>
<dbReference type="SUPFAM" id="SSF57903">
    <property type="entry name" value="FYVE/PHD zinc finger"/>
    <property type="match status" value="1"/>
</dbReference>
<feature type="compositionally biased region" description="Polar residues" evidence="6">
    <location>
        <begin position="673"/>
        <end position="686"/>
    </location>
</feature>
<keyword evidence="2" id="KW-0863">Zinc-finger</keyword>
<evidence type="ECO:0000259" key="7">
    <source>
        <dbReference type="Pfam" id="PF23121"/>
    </source>
</evidence>
<dbReference type="GO" id="GO:0034244">
    <property type="term" value="P:negative regulation of transcription elongation by RNA polymerase II"/>
    <property type="evidence" value="ECO:0007669"/>
    <property type="project" value="InterPro"/>
</dbReference>
<dbReference type="EMBL" id="CP093348">
    <property type="protein sequence ID" value="WOH06546.1"/>
    <property type="molecule type" value="Genomic_DNA"/>
</dbReference>
<dbReference type="InterPro" id="IPR056280">
    <property type="entry name" value="AIPP2-like_SPOC"/>
</dbReference>